<name>A0A6M3J9F0_9ZZZZ</name>
<sequence length="70" mass="8045">MKVTLSFDLPDERQLLFDGLRGPDWKRAWAEVYRGVRAVAKHGEGERQVFADEVRALMQDAAPADWLEDD</sequence>
<dbReference type="AlphaFoldDB" id="A0A6M3J9F0"/>
<dbReference type="EMBL" id="MT141542">
    <property type="protein sequence ID" value="QJA65652.1"/>
    <property type="molecule type" value="Genomic_DNA"/>
</dbReference>
<organism evidence="1">
    <name type="scientific">viral metagenome</name>
    <dbReference type="NCBI Taxonomy" id="1070528"/>
    <lineage>
        <taxon>unclassified sequences</taxon>
        <taxon>metagenomes</taxon>
        <taxon>organismal metagenomes</taxon>
    </lineage>
</organism>
<evidence type="ECO:0000313" key="1">
    <source>
        <dbReference type="EMBL" id="QJA65652.1"/>
    </source>
</evidence>
<accession>A0A6M3J9F0</accession>
<proteinExistence type="predicted"/>
<reference evidence="1" key="1">
    <citation type="submission" date="2020-03" db="EMBL/GenBank/DDBJ databases">
        <title>The deep terrestrial virosphere.</title>
        <authorList>
            <person name="Holmfeldt K."/>
            <person name="Nilsson E."/>
            <person name="Simone D."/>
            <person name="Lopez-Fernandez M."/>
            <person name="Wu X."/>
            <person name="de Brujin I."/>
            <person name="Lundin D."/>
            <person name="Andersson A."/>
            <person name="Bertilsson S."/>
            <person name="Dopson M."/>
        </authorList>
    </citation>
    <scope>NUCLEOTIDE SEQUENCE</scope>
    <source>
        <strain evidence="1">MM415B00382</strain>
    </source>
</reference>
<protein>
    <submittedName>
        <fullName evidence="1">Uncharacterized protein</fullName>
    </submittedName>
</protein>
<gene>
    <name evidence="1" type="ORF">MM415B00382_0042</name>
</gene>